<protein>
    <submittedName>
        <fullName evidence="2">Uncharacterized protein</fullName>
    </submittedName>
</protein>
<dbReference type="AlphaFoldDB" id="D1AP61"/>
<dbReference type="KEGG" id="str:Sterm_0663"/>
<sequence>MQEYDDNNANAPEVITVYRSFDFEAYDIKEADKNYLYEIERTITDNQEAVTKELCEIARKLSEARKILGGYADGCFNKWFENLGFEKNYVSKMIDKYDLVEETHVEKAIDLPVRLVSDMKKEDLDTEQKTEIVNSLEPKQKFKEIKEEIYGPEPEKNEVEVILEKIHKAELAITKQEDKIERLKEKLEKLRDM</sequence>
<evidence type="ECO:0000313" key="3">
    <source>
        <dbReference type="Proteomes" id="UP000000845"/>
    </source>
</evidence>
<gene>
    <name evidence="2" type="ordered locus">Sterm_0663</name>
</gene>
<dbReference type="HOGENOM" id="CLU_114911_0_0_0"/>
<reference evidence="2 3" key="2">
    <citation type="journal article" date="2010" name="Stand. Genomic Sci.">
        <title>Complete genome sequence of Sebaldella termitidis type strain (NCTC 11300).</title>
        <authorList>
            <person name="Harmon-Smith M."/>
            <person name="Celia L."/>
            <person name="Chertkov O."/>
            <person name="Lapidus A."/>
            <person name="Copeland A."/>
            <person name="Glavina Del Rio T."/>
            <person name="Nolan M."/>
            <person name="Lucas S."/>
            <person name="Tice H."/>
            <person name="Cheng J.F."/>
            <person name="Han C."/>
            <person name="Detter J.C."/>
            <person name="Bruce D."/>
            <person name="Goodwin L."/>
            <person name="Pitluck S."/>
            <person name="Pati A."/>
            <person name="Liolios K."/>
            <person name="Ivanova N."/>
            <person name="Mavromatis K."/>
            <person name="Mikhailova N."/>
            <person name="Chen A."/>
            <person name="Palaniappan K."/>
            <person name="Land M."/>
            <person name="Hauser L."/>
            <person name="Chang Y.J."/>
            <person name="Jeffries C.D."/>
            <person name="Brettin T."/>
            <person name="Goker M."/>
            <person name="Beck B."/>
            <person name="Bristow J."/>
            <person name="Eisen J.A."/>
            <person name="Markowitz V."/>
            <person name="Hugenholtz P."/>
            <person name="Kyrpides N.C."/>
            <person name="Klenk H.P."/>
            <person name="Chen F."/>
        </authorList>
    </citation>
    <scope>NUCLEOTIDE SEQUENCE [LARGE SCALE GENOMIC DNA]</scope>
    <source>
        <strain evidence="3">ATCC 33386 / NCTC 11300</strain>
    </source>
</reference>
<keyword evidence="3" id="KW-1185">Reference proteome</keyword>
<reference evidence="3" key="1">
    <citation type="submission" date="2009-09" db="EMBL/GenBank/DDBJ databases">
        <title>The complete chromosome of Sebaldella termitidis ATCC 33386.</title>
        <authorList>
            <consortium name="US DOE Joint Genome Institute (JGI-PGF)"/>
            <person name="Lucas S."/>
            <person name="Copeland A."/>
            <person name="Lapidus A."/>
            <person name="Glavina del Rio T."/>
            <person name="Dalin E."/>
            <person name="Tice H."/>
            <person name="Bruce D."/>
            <person name="Goodwin L."/>
            <person name="Pitluck S."/>
            <person name="Kyrpides N."/>
            <person name="Mavromatis K."/>
            <person name="Ivanova N."/>
            <person name="Mikhailova N."/>
            <person name="Sims D."/>
            <person name="Meincke L."/>
            <person name="Brettin T."/>
            <person name="Detter J.C."/>
            <person name="Han C."/>
            <person name="Larimer F."/>
            <person name="Land M."/>
            <person name="Hauser L."/>
            <person name="Markowitz V."/>
            <person name="Cheng J.F."/>
            <person name="Hugenholtz P."/>
            <person name="Woyke T."/>
            <person name="Wu D."/>
            <person name="Eisen J.A."/>
        </authorList>
    </citation>
    <scope>NUCLEOTIDE SEQUENCE [LARGE SCALE GENOMIC DNA]</scope>
    <source>
        <strain evidence="3">ATCC 33386 / NCTC 11300</strain>
    </source>
</reference>
<evidence type="ECO:0000313" key="2">
    <source>
        <dbReference type="EMBL" id="ACZ07535.1"/>
    </source>
</evidence>
<evidence type="ECO:0000256" key="1">
    <source>
        <dbReference type="SAM" id="Coils"/>
    </source>
</evidence>
<dbReference type="RefSeq" id="WP_012860131.1">
    <property type="nucleotide sequence ID" value="NC_013517.1"/>
</dbReference>
<keyword evidence="1" id="KW-0175">Coiled coil</keyword>
<accession>D1AP61</accession>
<organism evidence="2 3">
    <name type="scientific">Sebaldella termitidis (strain ATCC 33386 / NCTC 11300)</name>
    <dbReference type="NCBI Taxonomy" id="526218"/>
    <lineage>
        <taxon>Bacteria</taxon>
        <taxon>Fusobacteriati</taxon>
        <taxon>Fusobacteriota</taxon>
        <taxon>Fusobacteriia</taxon>
        <taxon>Fusobacteriales</taxon>
        <taxon>Leptotrichiaceae</taxon>
        <taxon>Sebaldella</taxon>
    </lineage>
</organism>
<dbReference type="Proteomes" id="UP000000845">
    <property type="component" value="Chromosome"/>
</dbReference>
<proteinExistence type="predicted"/>
<dbReference type="eggNOG" id="ENOG5032NH1">
    <property type="taxonomic scope" value="Bacteria"/>
</dbReference>
<feature type="coiled-coil region" evidence="1">
    <location>
        <begin position="166"/>
        <end position="193"/>
    </location>
</feature>
<dbReference type="EMBL" id="CP001739">
    <property type="protein sequence ID" value="ACZ07535.1"/>
    <property type="molecule type" value="Genomic_DNA"/>
</dbReference>
<name>D1AP61_SEBTE</name>